<dbReference type="AlphaFoldDB" id="A0A150PD01"/>
<dbReference type="Proteomes" id="UP000075604">
    <property type="component" value="Unassembled WGS sequence"/>
</dbReference>
<dbReference type="PANTHER" id="PTHR34613">
    <property type="entry name" value="SLL0800 PROTEIN"/>
    <property type="match status" value="1"/>
</dbReference>
<dbReference type="PANTHER" id="PTHR34613:SF1">
    <property type="entry name" value="SLL6017 PROTEIN"/>
    <property type="match status" value="1"/>
</dbReference>
<name>A0A150PD01_SORCE</name>
<evidence type="ECO:0000313" key="1">
    <source>
        <dbReference type="EMBL" id="KYF53547.1"/>
    </source>
</evidence>
<organism evidence="1 2">
    <name type="scientific">Sorangium cellulosum</name>
    <name type="common">Polyangium cellulosum</name>
    <dbReference type="NCBI Taxonomy" id="56"/>
    <lineage>
        <taxon>Bacteria</taxon>
        <taxon>Pseudomonadati</taxon>
        <taxon>Myxococcota</taxon>
        <taxon>Polyangia</taxon>
        <taxon>Polyangiales</taxon>
        <taxon>Polyangiaceae</taxon>
        <taxon>Sorangium</taxon>
    </lineage>
</organism>
<evidence type="ECO:0000313" key="2">
    <source>
        <dbReference type="Proteomes" id="UP000075604"/>
    </source>
</evidence>
<sequence length="302" mass="32544">MPSVTHEALVELFKNRPRLAAEMVQDALGQPVPAFTEARVESSDLAEVVPSERRADVIVVLLASEQQRPAMAIVVEVQLGVDPDKPYVWPVYVTQTRARHRCPTRLLVVTIDAAMARWSARPIDTGHPGWTLTPLVLGPEGVPVVTDAEQAKAAPEVVVLSAMAHGEGEAGEAIGVAFLAAAAGLDEERRALYADVVLSSLNAAARRTLEAMMKSGYQYQSEFARGYVAKGREEGREEGVREGTLKTKAHDVLAVLEARGLEVPADVRERVLASADIAELDRWIRRAAVVGDACELLATNGS</sequence>
<accession>A0A150PD01</accession>
<evidence type="ECO:0008006" key="3">
    <source>
        <dbReference type="Google" id="ProtNLM"/>
    </source>
</evidence>
<reference evidence="1 2" key="1">
    <citation type="submission" date="2014-02" db="EMBL/GenBank/DDBJ databases">
        <title>The small core and large imbalanced accessory genome model reveals a collaborative survival strategy of Sorangium cellulosum strains in nature.</title>
        <authorList>
            <person name="Han K."/>
            <person name="Peng R."/>
            <person name="Blom J."/>
            <person name="Li Y.-Z."/>
        </authorList>
    </citation>
    <scope>NUCLEOTIDE SEQUENCE [LARGE SCALE GENOMIC DNA]</scope>
    <source>
        <strain evidence="1 2">So0157-18</strain>
    </source>
</reference>
<gene>
    <name evidence="1" type="ORF">BE04_25580</name>
</gene>
<dbReference type="EMBL" id="JELX01003011">
    <property type="protein sequence ID" value="KYF53547.1"/>
    <property type="molecule type" value="Genomic_DNA"/>
</dbReference>
<protein>
    <recommendedName>
        <fullName evidence="3">Transposase (putative) YhgA-like domain-containing protein</fullName>
    </recommendedName>
</protein>
<proteinExistence type="predicted"/>
<comment type="caution">
    <text evidence="1">The sequence shown here is derived from an EMBL/GenBank/DDBJ whole genome shotgun (WGS) entry which is preliminary data.</text>
</comment>